<evidence type="ECO:0000256" key="1">
    <source>
        <dbReference type="SAM" id="SignalP"/>
    </source>
</evidence>
<accession>A0A1M5DPM8</accession>
<evidence type="ECO:0000313" key="2">
    <source>
        <dbReference type="EMBL" id="SHF68947.1"/>
    </source>
</evidence>
<dbReference type="SUPFAM" id="SSF110087">
    <property type="entry name" value="DR1885-like metal-binding protein"/>
    <property type="match status" value="1"/>
</dbReference>
<dbReference type="PANTHER" id="PTHR36302">
    <property type="entry name" value="BLR7088 PROTEIN"/>
    <property type="match status" value="1"/>
</dbReference>
<dbReference type="Proteomes" id="UP000184170">
    <property type="component" value="Unassembled WGS sequence"/>
</dbReference>
<protein>
    <recommendedName>
        <fullName evidence="4">Copper(I)-binding protein</fullName>
    </recommendedName>
</protein>
<feature type="signal peptide" evidence="1">
    <location>
        <begin position="1"/>
        <end position="23"/>
    </location>
</feature>
<keyword evidence="1" id="KW-0732">Signal</keyword>
<dbReference type="InterPro" id="IPR036182">
    <property type="entry name" value="PCuAC_sf"/>
</dbReference>
<organism evidence="2 3">
    <name type="scientific">Microbulbifer donghaiensis</name>
    <dbReference type="NCBI Taxonomy" id="494016"/>
    <lineage>
        <taxon>Bacteria</taxon>
        <taxon>Pseudomonadati</taxon>
        <taxon>Pseudomonadota</taxon>
        <taxon>Gammaproteobacteria</taxon>
        <taxon>Cellvibrionales</taxon>
        <taxon>Microbulbiferaceae</taxon>
        <taxon>Microbulbifer</taxon>
    </lineage>
</organism>
<dbReference type="OrthoDB" id="9796962at2"/>
<dbReference type="InterPro" id="IPR058248">
    <property type="entry name" value="Lxx211020-like"/>
</dbReference>
<dbReference type="PANTHER" id="PTHR36302:SF1">
    <property type="entry name" value="COPPER CHAPERONE PCU(A)C"/>
    <property type="match status" value="1"/>
</dbReference>
<feature type="chain" id="PRO_5012974156" description="Copper(I)-binding protein" evidence="1">
    <location>
        <begin position="24"/>
        <end position="169"/>
    </location>
</feature>
<evidence type="ECO:0000313" key="3">
    <source>
        <dbReference type="Proteomes" id="UP000184170"/>
    </source>
</evidence>
<dbReference type="STRING" id="494016.SAMN04487965_2457"/>
<name>A0A1M5DPM8_9GAMM</name>
<reference evidence="3" key="1">
    <citation type="submission" date="2016-11" db="EMBL/GenBank/DDBJ databases">
        <authorList>
            <person name="Varghese N."/>
            <person name="Submissions S."/>
        </authorList>
    </citation>
    <scope>NUCLEOTIDE SEQUENCE [LARGE SCALE GENOMIC DNA]</scope>
    <source>
        <strain evidence="3">CGMCC 1.7063</strain>
    </source>
</reference>
<dbReference type="Pfam" id="PF04314">
    <property type="entry name" value="PCuAC"/>
    <property type="match status" value="1"/>
</dbReference>
<proteinExistence type="predicted"/>
<dbReference type="AlphaFoldDB" id="A0A1M5DPM8"/>
<keyword evidence="3" id="KW-1185">Reference proteome</keyword>
<dbReference type="EMBL" id="FQVA01000003">
    <property type="protein sequence ID" value="SHF68947.1"/>
    <property type="molecule type" value="Genomic_DNA"/>
</dbReference>
<dbReference type="InterPro" id="IPR007410">
    <property type="entry name" value="LpqE-like"/>
</dbReference>
<evidence type="ECO:0008006" key="4">
    <source>
        <dbReference type="Google" id="ProtNLM"/>
    </source>
</evidence>
<dbReference type="Gene3D" id="2.60.40.1890">
    <property type="entry name" value="PCu(A)C copper chaperone"/>
    <property type="match status" value="1"/>
</dbReference>
<dbReference type="RefSeq" id="WP_143186976.1">
    <property type="nucleotide sequence ID" value="NZ_FQVA01000003.1"/>
</dbReference>
<sequence length="169" mass="17782">MSRFLKLFCGVFVSGLLPGLVVADGGSLSPAEEVKPAAVIRGLEFAGYARETLPGAAMSAAYLSLRNASGKELRLQSVELPGLEDADADLHTTVSEGGVSRMRALPELAIPAGATVEMAPGGVHLMLRGVRLRAGEQLPLRLHFAGGEILELHVPVRQLKAAAEHHHHG</sequence>
<gene>
    <name evidence="2" type="ORF">SAMN04487965_2457</name>
</gene>